<organism evidence="1 2">
    <name type="scientific">Trypanosoma theileri</name>
    <dbReference type="NCBI Taxonomy" id="67003"/>
    <lineage>
        <taxon>Eukaryota</taxon>
        <taxon>Discoba</taxon>
        <taxon>Euglenozoa</taxon>
        <taxon>Kinetoplastea</taxon>
        <taxon>Metakinetoplastina</taxon>
        <taxon>Trypanosomatida</taxon>
        <taxon>Trypanosomatidae</taxon>
        <taxon>Trypanosoma</taxon>
    </lineage>
</organism>
<dbReference type="GO" id="GO:0003723">
    <property type="term" value="F:RNA binding"/>
    <property type="evidence" value="ECO:0007669"/>
    <property type="project" value="InterPro"/>
</dbReference>
<protein>
    <submittedName>
        <fullName evidence="1">Uncharacterized protein</fullName>
    </submittedName>
</protein>
<gene>
    <name evidence="1" type="ORF">TM35_000084200</name>
</gene>
<dbReference type="GO" id="GO:0001522">
    <property type="term" value="P:pseudouridine synthesis"/>
    <property type="evidence" value="ECO:0007669"/>
    <property type="project" value="InterPro"/>
</dbReference>
<dbReference type="GO" id="GO:0005634">
    <property type="term" value="C:nucleus"/>
    <property type="evidence" value="ECO:0007669"/>
    <property type="project" value="TreeGrafter"/>
</dbReference>
<accession>A0A1X0P134</accession>
<sequence length="803" mass="90653">MPPRLPTVERAMAAVTRRMRVRRVASRPQKFIMTSHFSPFISPVVKEFHMQLEASSSSASASSSSLLLLTSFMEKESPNESLDLSSILRKLLQVNQAAPLPPGLCVAREVNIKKETQSGIPKRNVEDFLSLYNPSLDPTIIKRVANAIDIENALQLARDLLQAIRKGGELSTILSEFGKLQTPSNMQNIELKAGISSRLYQGKDGVRHNRLRGFRLYNSDIQVAEILPNGKIVTFTDPTLPSMASSYCQGLLGLENPYLHFLLYKERLSLYDAFLLMSEACNGLCLPEDFATNIALEESAVTVQVCSVRIKFPDTKDNTNTKFETYREMIMKRLLQINLKPLQISIQILGWRSFSCNPSKGYKSQMQYSMLVRGITNSTTIGTNTQNYLEKRLLSKFSLFPNYFGPRYFGPLTPLCPFRSYHAAAAWERNMPAESLIIAATIAYNISNTNSEGWIKELVELLRQGEDRPAVLRQWYQLHIPLGLKRQISTSKSALFWNILASCRVHKVGENSLDSSPDLGDFVLDKNEHVGNDENIAKLELFPLNTLGTSIESIIHEKSYNTFNSHDNKRFHGILPILTMEIGTSYTLHDIVIPFGLQNNEVIEELSYLLGFRFPLCKLEDTSGVQVNFRSLFTKASGYPRTVYPWIKTLPEPSAISEEEEEKEGDRVYKLLTDMELRQNSSYTTSSRGQPQNPWPIGKYGHRLSDRLPVGALSLTSSDTTKEGSKSLALHFTLPGYAYSMALLREFILVEDYSTPFIISSSHEKHYRSKVNPDSNMKENNKVKELSILFDDESVDGNIMGKR</sequence>
<name>A0A1X0P134_9TRYP</name>
<dbReference type="PANTHER" id="PTHR13326:SF28">
    <property type="entry name" value="TRUD DOMAIN-CONTAINING PROTEIN"/>
    <property type="match status" value="1"/>
</dbReference>
<dbReference type="GO" id="GO:0009982">
    <property type="term" value="F:pseudouridine synthase activity"/>
    <property type="evidence" value="ECO:0007669"/>
    <property type="project" value="InterPro"/>
</dbReference>
<dbReference type="EMBL" id="NBCO01000008">
    <property type="protein sequence ID" value="ORC90622.1"/>
    <property type="molecule type" value="Genomic_DNA"/>
</dbReference>
<evidence type="ECO:0000313" key="1">
    <source>
        <dbReference type="EMBL" id="ORC90622.1"/>
    </source>
</evidence>
<dbReference type="GeneID" id="39984065"/>
<proteinExistence type="predicted"/>
<dbReference type="VEuPathDB" id="TriTrypDB:TM35_000084200"/>
<dbReference type="OrthoDB" id="272717at2759"/>
<keyword evidence="2" id="KW-1185">Reference proteome</keyword>
<dbReference type="SUPFAM" id="SSF55120">
    <property type="entry name" value="Pseudouridine synthase"/>
    <property type="match status" value="1"/>
</dbReference>
<dbReference type="PANTHER" id="PTHR13326">
    <property type="entry name" value="TRNA PSEUDOURIDINE SYNTHASE D"/>
    <property type="match status" value="1"/>
</dbReference>
<reference evidence="1 2" key="1">
    <citation type="submission" date="2017-03" db="EMBL/GenBank/DDBJ databases">
        <title>An alternative strategy for trypanosome survival in the mammalian bloodstream revealed through genome and transcriptome analysis of the ubiquitous bovine parasite Trypanosoma (Megatrypanum) theileri.</title>
        <authorList>
            <person name="Kelly S."/>
            <person name="Ivens A."/>
            <person name="Mott A."/>
            <person name="O'Neill E."/>
            <person name="Emms D."/>
            <person name="Macleod O."/>
            <person name="Voorheis P."/>
            <person name="Matthews J."/>
            <person name="Matthews K."/>
            <person name="Carrington M."/>
        </authorList>
    </citation>
    <scope>NUCLEOTIDE SEQUENCE [LARGE SCALE GENOMIC DNA]</scope>
    <source>
        <strain evidence="1">Edinburgh</strain>
    </source>
</reference>
<comment type="caution">
    <text evidence="1">The sequence shown here is derived from an EMBL/GenBank/DDBJ whole genome shotgun (WGS) entry which is preliminary data.</text>
</comment>
<dbReference type="InterPro" id="IPR042214">
    <property type="entry name" value="TruD_catalytic"/>
</dbReference>
<dbReference type="InterPro" id="IPR001656">
    <property type="entry name" value="PsdUridine_synth_TruD"/>
</dbReference>
<dbReference type="Proteomes" id="UP000192257">
    <property type="component" value="Unassembled WGS sequence"/>
</dbReference>
<dbReference type="RefSeq" id="XP_028884688.1">
    <property type="nucleotide sequence ID" value="XM_029024285.1"/>
</dbReference>
<dbReference type="AlphaFoldDB" id="A0A1X0P134"/>
<evidence type="ECO:0000313" key="2">
    <source>
        <dbReference type="Proteomes" id="UP000192257"/>
    </source>
</evidence>
<dbReference type="InterPro" id="IPR020103">
    <property type="entry name" value="PsdUridine_synth_cat_dom_sf"/>
</dbReference>
<dbReference type="Gene3D" id="3.30.2350.20">
    <property type="entry name" value="TruD, catalytic domain"/>
    <property type="match status" value="1"/>
</dbReference>